<name>A0ABC8IYF7_ERUVS</name>
<dbReference type="AlphaFoldDB" id="A0ABC8IYF7"/>
<keyword evidence="2" id="KW-1185">Reference proteome</keyword>
<evidence type="ECO:0000313" key="1">
    <source>
        <dbReference type="EMBL" id="CAH8295442.1"/>
    </source>
</evidence>
<sequence>MAKGVRGCKLYHQTKRKSDVDHHRSLSLPTPPAPGLDGLCGAAEISLRKVVPTMRKVAVLCDLEYRHIWNSDVVDIVGEDNRFMKKIPVGKSRLRSLRPLIYNYVPSLVRIQQSGVMTRGSKRKSWHFSGYKQP</sequence>
<evidence type="ECO:0008006" key="3">
    <source>
        <dbReference type="Google" id="ProtNLM"/>
    </source>
</evidence>
<evidence type="ECO:0000313" key="2">
    <source>
        <dbReference type="Proteomes" id="UP001642260"/>
    </source>
</evidence>
<dbReference type="EMBL" id="CAKOAT010049600">
    <property type="protein sequence ID" value="CAH8295442.1"/>
    <property type="molecule type" value="Genomic_DNA"/>
</dbReference>
<protein>
    <recommendedName>
        <fullName evidence="3">START domain-containing protein</fullName>
    </recommendedName>
</protein>
<gene>
    <name evidence="1" type="ORF">ERUC_LOCUS1879</name>
</gene>
<reference evidence="1 2" key="1">
    <citation type="submission" date="2022-03" db="EMBL/GenBank/DDBJ databases">
        <authorList>
            <person name="Macdonald S."/>
            <person name="Ahmed S."/>
            <person name="Newling K."/>
        </authorList>
    </citation>
    <scope>NUCLEOTIDE SEQUENCE [LARGE SCALE GENOMIC DNA]</scope>
</reference>
<organism evidence="1 2">
    <name type="scientific">Eruca vesicaria subsp. sativa</name>
    <name type="common">Garden rocket</name>
    <name type="synonym">Eruca sativa</name>
    <dbReference type="NCBI Taxonomy" id="29727"/>
    <lineage>
        <taxon>Eukaryota</taxon>
        <taxon>Viridiplantae</taxon>
        <taxon>Streptophyta</taxon>
        <taxon>Embryophyta</taxon>
        <taxon>Tracheophyta</taxon>
        <taxon>Spermatophyta</taxon>
        <taxon>Magnoliopsida</taxon>
        <taxon>eudicotyledons</taxon>
        <taxon>Gunneridae</taxon>
        <taxon>Pentapetalae</taxon>
        <taxon>rosids</taxon>
        <taxon>malvids</taxon>
        <taxon>Brassicales</taxon>
        <taxon>Brassicaceae</taxon>
        <taxon>Brassiceae</taxon>
        <taxon>Eruca</taxon>
    </lineage>
</organism>
<comment type="caution">
    <text evidence="1">The sequence shown here is derived from an EMBL/GenBank/DDBJ whole genome shotgun (WGS) entry which is preliminary data.</text>
</comment>
<feature type="non-terminal residue" evidence="1">
    <location>
        <position position="134"/>
    </location>
</feature>
<proteinExistence type="predicted"/>
<dbReference type="Proteomes" id="UP001642260">
    <property type="component" value="Unassembled WGS sequence"/>
</dbReference>
<accession>A0ABC8IYF7</accession>